<evidence type="ECO:0000313" key="1">
    <source>
        <dbReference type="EMBL" id="SPN79035.1"/>
    </source>
</evidence>
<accession>A0A2R8FDD9</accession>
<name>A0A2R8FDD9_9VIRU</name>
<protein>
    <submittedName>
        <fullName evidence="1">Uncharacterized protein</fullName>
    </submittedName>
</protein>
<gene>
    <name evidence="1" type="ORF">BRZCDTV_124</name>
</gene>
<keyword evidence="2" id="KW-1185">Reference proteome</keyword>
<dbReference type="Proteomes" id="UP000273054">
    <property type="component" value="Segment"/>
</dbReference>
<organism evidence="1">
    <name type="scientific">Brazilian cedratvirus IHUMI</name>
    <dbReference type="NCBI Taxonomy" id="2126980"/>
    <lineage>
        <taxon>Viruses</taxon>
        <taxon>Pithoviruses</taxon>
        <taxon>Orthocedratvirinae</taxon>
        <taxon>Alphacedratvirus</taxon>
        <taxon>Alphacedratvirus brasiliense</taxon>
    </lineage>
</organism>
<proteinExistence type="predicted"/>
<sequence length="152" mass="17787">MDYYHILLYSDNLHLLKQVCIEFHVLLQSKTFWKERSKKEAIEPEVTCLQEWLQHREGLRLTLLEGSFSNMVPINSLPKRVLEFMELGGVKLAEIKNTKLELVREGENSWSLRSITSIKKDVNCTILLAKLNEQEKQSLIYRVKRGICVNLN</sequence>
<evidence type="ECO:0000313" key="2">
    <source>
        <dbReference type="Proteomes" id="UP000273054"/>
    </source>
</evidence>
<dbReference type="EMBL" id="LT994651">
    <property type="protein sequence ID" value="SPN79035.1"/>
    <property type="molecule type" value="Genomic_DNA"/>
</dbReference>
<reference evidence="1" key="1">
    <citation type="submission" date="2018-03" db="EMBL/GenBank/DDBJ databases">
        <authorList>
            <consortium name="Urmite Genomes"/>
        </authorList>
    </citation>
    <scope>NUCLEOTIDE SEQUENCE [LARGE SCALE GENOMIC DNA]</scope>
    <source>
        <strain evidence="1">IHUMI-27.7</strain>
    </source>
</reference>